<proteinExistence type="predicted"/>
<reference evidence="1 2" key="1">
    <citation type="submission" date="2020-08" db="EMBL/GenBank/DDBJ databases">
        <title>Plant Genome Project.</title>
        <authorList>
            <person name="Zhang R.-G."/>
        </authorList>
    </citation>
    <scope>NUCLEOTIDE SEQUENCE [LARGE SCALE GENOMIC DNA]</scope>
    <source>
        <tissue evidence="1">Rhizome</tissue>
    </source>
</reference>
<dbReference type="EMBL" id="JACMSC010000020">
    <property type="protein sequence ID" value="KAG6472025.1"/>
    <property type="molecule type" value="Genomic_DNA"/>
</dbReference>
<comment type="caution">
    <text evidence="1">The sequence shown here is derived from an EMBL/GenBank/DDBJ whole genome shotgun (WGS) entry which is preliminary data.</text>
</comment>
<evidence type="ECO:0000313" key="1">
    <source>
        <dbReference type="EMBL" id="KAG6472025.1"/>
    </source>
</evidence>
<dbReference type="Proteomes" id="UP000734854">
    <property type="component" value="Unassembled WGS sequence"/>
</dbReference>
<evidence type="ECO:0000313" key="2">
    <source>
        <dbReference type="Proteomes" id="UP000734854"/>
    </source>
</evidence>
<gene>
    <name evidence="1" type="ORF">ZIOFF_069480</name>
</gene>
<organism evidence="1 2">
    <name type="scientific">Zingiber officinale</name>
    <name type="common">Ginger</name>
    <name type="synonym">Amomum zingiber</name>
    <dbReference type="NCBI Taxonomy" id="94328"/>
    <lineage>
        <taxon>Eukaryota</taxon>
        <taxon>Viridiplantae</taxon>
        <taxon>Streptophyta</taxon>
        <taxon>Embryophyta</taxon>
        <taxon>Tracheophyta</taxon>
        <taxon>Spermatophyta</taxon>
        <taxon>Magnoliopsida</taxon>
        <taxon>Liliopsida</taxon>
        <taxon>Zingiberales</taxon>
        <taxon>Zingiberaceae</taxon>
        <taxon>Zingiber</taxon>
    </lineage>
</organism>
<protein>
    <submittedName>
        <fullName evidence="1">Uncharacterized protein</fullName>
    </submittedName>
</protein>
<name>A0A8J5EPY3_ZINOF</name>
<keyword evidence="2" id="KW-1185">Reference proteome</keyword>
<sequence length="109" mass="12172">MPKLVGKWKGLEQLLMKSKPSSSFVEMVTRISLSSKRFCSLRMAGSIKKEDTTAILQSLIVDNCVGFEADEEIFKKASGIELLRHEGCGLLDQFAYDTDECDPLDLLIL</sequence>
<accession>A0A8J5EPY3</accession>
<dbReference type="AlphaFoldDB" id="A0A8J5EPY3"/>